<evidence type="ECO:0000256" key="2">
    <source>
        <dbReference type="ARBA" id="ARBA00022771"/>
    </source>
</evidence>
<reference evidence="5 6" key="1">
    <citation type="submission" date="2021-03" db="EMBL/GenBank/DDBJ databases">
        <title>Enterococcal diversity collection.</title>
        <authorList>
            <person name="Gilmore M.S."/>
            <person name="Schwartzman J."/>
            <person name="Van Tyne D."/>
            <person name="Martin M."/>
            <person name="Earl A.M."/>
            <person name="Manson A.L."/>
            <person name="Straub T."/>
            <person name="Salamzade R."/>
            <person name="Saavedra J."/>
            <person name="Lebreton F."/>
            <person name="Prichula J."/>
            <person name="Schaufler K."/>
            <person name="Gaca A."/>
            <person name="Sgardioli B."/>
            <person name="Wagenaar J."/>
            <person name="Strong T."/>
        </authorList>
    </citation>
    <scope>NUCLEOTIDE SEQUENCE [LARGE SCALE GENOMIC DNA]</scope>
    <source>
        <strain evidence="5 6">DIV0869a</strain>
    </source>
</reference>
<feature type="domain" description="CHY-type" evidence="4">
    <location>
        <begin position="8"/>
        <end position="89"/>
    </location>
</feature>
<comment type="caution">
    <text evidence="5">The sequence shown here is derived from an EMBL/GenBank/DDBJ whole genome shotgun (WGS) entry which is preliminary data.</text>
</comment>
<keyword evidence="2" id="KW-0863">Zinc-finger</keyword>
<dbReference type="InterPro" id="IPR052604">
    <property type="entry name" value="Mito_Tim_assembly_helper"/>
</dbReference>
<name>A0ABS3H084_9ENTE</name>
<dbReference type="RefSeq" id="WP_207112479.1">
    <property type="nucleotide sequence ID" value="NZ_JAFLWD010000019.1"/>
</dbReference>
<dbReference type="PIRSF" id="PIRSF017292">
    <property type="entry name" value="UCP017292_Znf_CHY"/>
    <property type="match status" value="1"/>
</dbReference>
<protein>
    <recommendedName>
        <fullName evidence="4">CHY-type domain-containing protein</fullName>
    </recommendedName>
</protein>
<dbReference type="Proteomes" id="UP000664632">
    <property type="component" value="Unassembled WGS sequence"/>
</dbReference>
<dbReference type="PROSITE" id="PS51266">
    <property type="entry name" value="ZF_CHY"/>
    <property type="match status" value="1"/>
</dbReference>
<keyword evidence="1" id="KW-0479">Metal-binding</keyword>
<dbReference type="PANTHER" id="PTHR28082:SF1">
    <property type="entry name" value="HELPER OF TIM PROTEIN 13"/>
    <property type="match status" value="1"/>
</dbReference>
<dbReference type="InterPro" id="IPR037274">
    <property type="entry name" value="Znf_CHY_sf"/>
</dbReference>
<dbReference type="PANTHER" id="PTHR28082">
    <property type="entry name" value="ZINC FINGER PROTEIN"/>
    <property type="match status" value="1"/>
</dbReference>
<gene>
    <name evidence="5" type="ORF">JZO69_08625</name>
</gene>
<dbReference type="Pfam" id="PF05495">
    <property type="entry name" value="zf-CHY"/>
    <property type="match status" value="1"/>
</dbReference>
<dbReference type="InterPro" id="IPR008913">
    <property type="entry name" value="Znf_CHY"/>
</dbReference>
<dbReference type="InterPro" id="IPR016694">
    <property type="entry name" value="UCP017292"/>
</dbReference>
<dbReference type="EMBL" id="JAFLWD010000019">
    <property type="protein sequence ID" value="MBO0440421.1"/>
    <property type="molecule type" value="Genomic_DNA"/>
</dbReference>
<evidence type="ECO:0000256" key="3">
    <source>
        <dbReference type="ARBA" id="ARBA00022833"/>
    </source>
</evidence>
<evidence type="ECO:0000313" key="5">
    <source>
        <dbReference type="EMBL" id="MBO0440421.1"/>
    </source>
</evidence>
<evidence type="ECO:0000313" key="6">
    <source>
        <dbReference type="Proteomes" id="UP000664632"/>
    </source>
</evidence>
<organism evidence="5 6">
    <name type="scientific">Candidatus Enterococcus ikei</name>
    <dbReference type="NCBI Taxonomy" id="2815326"/>
    <lineage>
        <taxon>Bacteria</taxon>
        <taxon>Bacillati</taxon>
        <taxon>Bacillota</taxon>
        <taxon>Bacilli</taxon>
        <taxon>Lactobacillales</taxon>
        <taxon>Enterococcaceae</taxon>
        <taxon>Enterococcus</taxon>
    </lineage>
</organism>
<sequence>MNTIHGSIIDKAGRCVHYDSAVDVVANKCYCCKKFYACYQCHNEQEDHFFLPWPIVEEPLAKIVLCGKCHHEMNHDEYKKSNQCSNCGHLFNPNCSRHSQIYFRSI</sequence>
<keyword evidence="3" id="KW-0862">Zinc</keyword>
<keyword evidence="6" id="KW-1185">Reference proteome</keyword>
<proteinExistence type="predicted"/>
<dbReference type="SUPFAM" id="SSF161219">
    <property type="entry name" value="CHY zinc finger-like"/>
    <property type="match status" value="1"/>
</dbReference>
<evidence type="ECO:0000256" key="1">
    <source>
        <dbReference type="ARBA" id="ARBA00022723"/>
    </source>
</evidence>
<evidence type="ECO:0000259" key="4">
    <source>
        <dbReference type="PROSITE" id="PS51266"/>
    </source>
</evidence>
<accession>A0ABS3H084</accession>